<feature type="domain" description="Transposase InsH N-terminal" evidence="2">
    <location>
        <begin position="8"/>
        <end position="77"/>
    </location>
</feature>
<gene>
    <name evidence="3" type="ORF">AB0E89_47870</name>
</gene>
<evidence type="ECO:0000313" key="4">
    <source>
        <dbReference type="Proteomes" id="UP001550739"/>
    </source>
</evidence>
<dbReference type="RefSeq" id="WP_361710797.1">
    <property type="nucleotide sequence ID" value="NZ_JBEZVE010000078.1"/>
</dbReference>
<reference evidence="3 4" key="1">
    <citation type="submission" date="2024-06" db="EMBL/GenBank/DDBJ databases">
        <title>The Natural Products Discovery Center: Release of the First 8490 Sequenced Strains for Exploring Actinobacteria Biosynthetic Diversity.</title>
        <authorList>
            <person name="Kalkreuter E."/>
            <person name="Kautsar S.A."/>
            <person name="Yang D."/>
            <person name="Bader C.D."/>
            <person name="Teijaro C.N."/>
            <person name="Fluegel L."/>
            <person name="Davis C.M."/>
            <person name="Simpson J.R."/>
            <person name="Lauterbach L."/>
            <person name="Steele A.D."/>
            <person name="Gui C."/>
            <person name="Meng S."/>
            <person name="Li G."/>
            <person name="Viehrig K."/>
            <person name="Ye F."/>
            <person name="Su P."/>
            <person name="Kiefer A.F."/>
            <person name="Nichols A."/>
            <person name="Cepeda A.J."/>
            <person name="Yan W."/>
            <person name="Fan B."/>
            <person name="Jiang Y."/>
            <person name="Adhikari A."/>
            <person name="Zheng C.-J."/>
            <person name="Schuster L."/>
            <person name="Cowan T.M."/>
            <person name="Smanski M.J."/>
            <person name="Chevrette M.G."/>
            <person name="De Carvalho L.P.S."/>
            <person name="Shen B."/>
        </authorList>
    </citation>
    <scope>NUCLEOTIDE SEQUENCE [LARGE SCALE GENOMIC DNA]</scope>
    <source>
        <strain evidence="3 4">NPDC033843</strain>
    </source>
</reference>
<dbReference type="EMBL" id="JBEZVE010000078">
    <property type="protein sequence ID" value="MEU3788116.1"/>
    <property type="molecule type" value="Genomic_DNA"/>
</dbReference>
<name>A0ABV2ZZW4_9ACTN</name>
<proteinExistence type="predicted"/>
<dbReference type="InterPro" id="IPR008490">
    <property type="entry name" value="Transposase_InsH_N"/>
</dbReference>
<dbReference type="Pfam" id="PF05598">
    <property type="entry name" value="DUF772"/>
    <property type="match status" value="1"/>
</dbReference>
<evidence type="ECO:0000313" key="3">
    <source>
        <dbReference type="EMBL" id="MEU3788116.1"/>
    </source>
</evidence>
<feature type="coiled-coil region" evidence="1">
    <location>
        <begin position="196"/>
        <end position="223"/>
    </location>
</feature>
<keyword evidence="1" id="KW-0175">Coiled coil</keyword>
<organism evidence="3 4">
    <name type="scientific">Streptomyces sp. 900129855</name>
    <dbReference type="NCBI Taxonomy" id="3155129"/>
    <lineage>
        <taxon>Bacteria</taxon>
        <taxon>Bacillati</taxon>
        <taxon>Actinomycetota</taxon>
        <taxon>Actinomycetes</taxon>
        <taxon>Kitasatosporales</taxon>
        <taxon>Streptomycetaceae</taxon>
        <taxon>Streptomyces</taxon>
    </lineage>
</organism>
<evidence type="ECO:0000259" key="2">
    <source>
        <dbReference type="Pfam" id="PF05598"/>
    </source>
</evidence>
<dbReference type="PANTHER" id="PTHR33408">
    <property type="entry name" value="TRANSPOSASE"/>
    <property type="match status" value="1"/>
</dbReference>
<dbReference type="Proteomes" id="UP001550739">
    <property type="component" value="Unassembled WGS sequence"/>
</dbReference>
<evidence type="ECO:0000256" key="1">
    <source>
        <dbReference type="SAM" id="Coils"/>
    </source>
</evidence>
<accession>A0ABV2ZZW4</accession>
<sequence length="291" mass="31982">MVDGLDLSAFEDGYRADGQGGVAYPPAALVALIFYCYSKGIRSSRGIERACWDDLGCRIITANHAVDHSTVARFVQRHRDALTQLFVQVLALCGSRGLVDLSAVAVDGSPMDANASRDSNKQLPRLEAVIARCEDEISVLMDDAGDHAWRVETGDTTDVEGEPPRDDWPRLSRLCDLLARARTARDRLYQRALPSANEIRIKVEAAERIVARAEKRLASETAAHQEKLRKYQARTEADRAAGRRAANGRPPVPIENKTVLVRQRARLAEALAHLERARSPEPMPSPTAVAA</sequence>
<protein>
    <submittedName>
        <fullName evidence="3">Transposase</fullName>
    </submittedName>
</protein>
<comment type="caution">
    <text evidence="3">The sequence shown here is derived from an EMBL/GenBank/DDBJ whole genome shotgun (WGS) entry which is preliminary data.</text>
</comment>
<keyword evidence="4" id="KW-1185">Reference proteome</keyword>